<keyword evidence="1" id="KW-0175">Coiled coil</keyword>
<name>A0ABQ3LNM4_9PSEU</name>
<dbReference type="EMBL" id="BNAY01000004">
    <property type="protein sequence ID" value="GHH20893.1"/>
    <property type="molecule type" value="Genomic_DNA"/>
</dbReference>
<keyword evidence="2" id="KW-1133">Transmembrane helix</keyword>
<evidence type="ECO:0000256" key="1">
    <source>
        <dbReference type="SAM" id="Coils"/>
    </source>
</evidence>
<proteinExistence type="predicted"/>
<keyword evidence="4" id="KW-1185">Reference proteome</keyword>
<dbReference type="Proteomes" id="UP000635387">
    <property type="component" value="Unassembled WGS sequence"/>
</dbReference>
<keyword evidence="2" id="KW-0812">Transmembrane</keyword>
<evidence type="ECO:0000313" key="4">
    <source>
        <dbReference type="Proteomes" id="UP000635387"/>
    </source>
</evidence>
<gene>
    <name evidence="3" type="ORF">GCM10017790_41310</name>
</gene>
<accession>A0ABQ3LNM4</accession>
<keyword evidence="2" id="KW-0472">Membrane</keyword>
<protein>
    <submittedName>
        <fullName evidence="3">Uncharacterized protein</fullName>
    </submittedName>
</protein>
<evidence type="ECO:0000256" key="2">
    <source>
        <dbReference type="SAM" id="Phobius"/>
    </source>
</evidence>
<dbReference type="RefSeq" id="WP_191256093.1">
    <property type="nucleotide sequence ID" value="NZ_BNAY01000004.1"/>
</dbReference>
<reference evidence="4" key="1">
    <citation type="journal article" date="2019" name="Int. J. Syst. Evol. Microbiol.">
        <title>The Global Catalogue of Microorganisms (GCM) 10K type strain sequencing project: providing services to taxonomists for standard genome sequencing and annotation.</title>
        <authorList>
            <consortium name="The Broad Institute Genomics Platform"/>
            <consortium name="The Broad Institute Genome Sequencing Center for Infectious Disease"/>
            <person name="Wu L."/>
            <person name="Ma J."/>
        </authorList>
    </citation>
    <scope>NUCLEOTIDE SEQUENCE [LARGE SCALE GENOMIC DNA]</scope>
    <source>
        <strain evidence="4">CGMCC 4.7683</strain>
    </source>
</reference>
<sequence>MTTQAQFEGHPLWQVTDELQSHFEENESAISSGNGEIGEQIRYCLAFISPHKTLTDPAPYSMLALSNTQSFLSQTLQEVRNYVSNNNTAHLQNASSYLDQAVHSFSAWPVINAKGGAAALANRAFKEYRDSAEAAIARLLESNNEQSNRISEILNEANQERERLAEKLRSLSDQIDRTEQRIAQDETRLDTALVTNSEAFTNSQQRNKESFDAWLSKQGEELTERAQPHLSQVETLKTNAEGHLNEIEELHKSVEKASSKAAAAILAKDYGSYSTREWVSGVVAYAFGFAVLVGLGIYLVRTFGQVSSTFSPTWQYVILKLGITVTGAIAAGVAFQFGSHALTRASTNKRVQLELGTIGAFLSDVEDSSKVERAKLDFVDRMFGRTWEGGDQTDKSSQGANGVNTLDKMLELVTKIRGQ</sequence>
<evidence type="ECO:0000313" key="3">
    <source>
        <dbReference type="EMBL" id="GHH20893.1"/>
    </source>
</evidence>
<organism evidence="3 4">
    <name type="scientific">Amycolatopsis oliviviridis</name>
    <dbReference type="NCBI Taxonomy" id="1471590"/>
    <lineage>
        <taxon>Bacteria</taxon>
        <taxon>Bacillati</taxon>
        <taxon>Actinomycetota</taxon>
        <taxon>Actinomycetes</taxon>
        <taxon>Pseudonocardiales</taxon>
        <taxon>Pseudonocardiaceae</taxon>
        <taxon>Amycolatopsis</taxon>
    </lineage>
</organism>
<feature type="coiled-coil region" evidence="1">
    <location>
        <begin position="233"/>
        <end position="260"/>
    </location>
</feature>
<dbReference type="SUPFAM" id="SSF46966">
    <property type="entry name" value="Spectrin repeat"/>
    <property type="match status" value="1"/>
</dbReference>
<feature type="coiled-coil region" evidence="1">
    <location>
        <begin position="129"/>
        <end position="188"/>
    </location>
</feature>
<feature type="transmembrane region" description="Helical" evidence="2">
    <location>
        <begin position="313"/>
        <end position="335"/>
    </location>
</feature>
<comment type="caution">
    <text evidence="3">The sequence shown here is derived from an EMBL/GenBank/DDBJ whole genome shotgun (WGS) entry which is preliminary data.</text>
</comment>
<feature type="transmembrane region" description="Helical" evidence="2">
    <location>
        <begin position="278"/>
        <end position="301"/>
    </location>
</feature>